<dbReference type="Proteomes" id="UP000654918">
    <property type="component" value="Unassembled WGS sequence"/>
</dbReference>
<name>A0A8H6JRC6_9PEZI</name>
<evidence type="ECO:0000313" key="3">
    <source>
        <dbReference type="Proteomes" id="UP000654918"/>
    </source>
</evidence>
<feature type="region of interest" description="Disordered" evidence="1">
    <location>
        <begin position="30"/>
        <end position="59"/>
    </location>
</feature>
<feature type="compositionally biased region" description="Low complexity" evidence="1">
    <location>
        <begin position="30"/>
        <end position="47"/>
    </location>
</feature>
<reference evidence="2" key="1">
    <citation type="journal article" date="2020" name="Phytopathology">
        <title>Genome Sequence Resources of Colletotrichum truncatum, C. plurivorum, C. musicola, and C. sojae: Four Species Pathogenic to Soybean (Glycine max).</title>
        <authorList>
            <person name="Rogerio F."/>
            <person name="Boufleur T.R."/>
            <person name="Ciampi-Guillardi M."/>
            <person name="Sukno S.A."/>
            <person name="Thon M.R."/>
            <person name="Massola Junior N.S."/>
            <person name="Baroncelli R."/>
        </authorList>
    </citation>
    <scope>NUCLEOTIDE SEQUENCE</scope>
    <source>
        <strain evidence="2">LFN00145</strain>
    </source>
</reference>
<evidence type="ECO:0000313" key="2">
    <source>
        <dbReference type="EMBL" id="KAF6817934.1"/>
    </source>
</evidence>
<proteinExistence type="predicted"/>
<sequence length="520" mass="56862">MECSCSRPDMVTAGGITSCMGCGGVPVDLEPTSPSTSSDLSSLASTSQGPTSPRTAPAVFPDEAVTSDSMFKALDHPTDIRLLTLEPGEFDDPVRSTLSMSSTSSPDEYDAISYTWGGEDDNMAKTGRILVNSQEFAVTANCEAALRRVGEALPEDGQLLRALEASGPNSGSWVRTQLRQALPNFFSRRYFSRVWILQEVALARRALLLCGSHSIPWSSFQASQLEAQGAIVTDLPSVVHFHAPQYRDSSDLLQLLDRARPSHATDPRDKVFAVFGLLSGAESDGFHADYTLSVKDVFLRIAEWIAQRFGVVALLARSVSHGDTDEQEPSSALQTRELRKLPSWAPNWTLKQSTIIPGLMFGGDFISQRVELPIEIVDNGILQVPVFKVGKLVNEVATSSDFSLGYYWSFGGKLGGGQPRQFNLSDANTRILSRSANDHVYLVPQPGEYENFSFEEPGEVSVYCTDEQSIPALYISPEGNVEPEEVELRWTHTSREGKETVGITGVIPLMRAYSNGHDLR</sequence>
<dbReference type="InterPro" id="IPR052895">
    <property type="entry name" value="HetReg/Transcr_Mod"/>
</dbReference>
<gene>
    <name evidence="2" type="ORF">CPLU01_13450</name>
</gene>
<accession>A0A8H6JRC6</accession>
<dbReference type="AlphaFoldDB" id="A0A8H6JRC6"/>
<organism evidence="2 3">
    <name type="scientific">Colletotrichum plurivorum</name>
    <dbReference type="NCBI Taxonomy" id="2175906"/>
    <lineage>
        <taxon>Eukaryota</taxon>
        <taxon>Fungi</taxon>
        <taxon>Dikarya</taxon>
        <taxon>Ascomycota</taxon>
        <taxon>Pezizomycotina</taxon>
        <taxon>Sordariomycetes</taxon>
        <taxon>Hypocreomycetidae</taxon>
        <taxon>Glomerellales</taxon>
        <taxon>Glomerellaceae</taxon>
        <taxon>Colletotrichum</taxon>
        <taxon>Colletotrichum orchidearum species complex</taxon>
    </lineage>
</organism>
<protein>
    <submittedName>
        <fullName evidence="2">Heterokaryon incompatibility protein</fullName>
    </submittedName>
</protein>
<dbReference type="PANTHER" id="PTHR24148:SF73">
    <property type="entry name" value="HET DOMAIN PROTEIN (AFU_ORTHOLOGUE AFUA_8G01020)"/>
    <property type="match status" value="1"/>
</dbReference>
<comment type="caution">
    <text evidence="2">The sequence shown here is derived from an EMBL/GenBank/DDBJ whole genome shotgun (WGS) entry which is preliminary data.</text>
</comment>
<dbReference type="EMBL" id="WIGO01000309">
    <property type="protein sequence ID" value="KAF6817934.1"/>
    <property type="molecule type" value="Genomic_DNA"/>
</dbReference>
<dbReference type="PANTHER" id="PTHR24148">
    <property type="entry name" value="ANKYRIN REPEAT DOMAIN-CONTAINING PROTEIN 39 HOMOLOG-RELATED"/>
    <property type="match status" value="1"/>
</dbReference>
<evidence type="ECO:0000256" key="1">
    <source>
        <dbReference type="SAM" id="MobiDB-lite"/>
    </source>
</evidence>
<keyword evidence="3" id="KW-1185">Reference proteome</keyword>